<dbReference type="Gene3D" id="1.10.260.40">
    <property type="entry name" value="lambda repressor-like DNA-binding domains"/>
    <property type="match status" value="1"/>
</dbReference>
<feature type="domain" description="HTH cro/C1-type" evidence="2">
    <location>
        <begin position="8"/>
        <end position="63"/>
    </location>
</feature>
<dbReference type="RefSeq" id="WP_058846973.1">
    <property type="nucleotide sequence ID" value="NZ_LOCL01000029.1"/>
</dbReference>
<dbReference type="Gene3D" id="1.25.40.10">
    <property type="entry name" value="Tetratricopeptide repeat domain"/>
    <property type="match status" value="1"/>
</dbReference>
<dbReference type="CDD" id="cd00093">
    <property type="entry name" value="HTH_XRE"/>
    <property type="match status" value="1"/>
</dbReference>
<gene>
    <name evidence="3" type="ORF">AT728_07195</name>
</gene>
<dbReference type="SUPFAM" id="SSF47413">
    <property type="entry name" value="lambda repressor-like DNA-binding domains"/>
    <property type="match status" value="1"/>
</dbReference>
<dbReference type="InterPro" id="IPR011990">
    <property type="entry name" value="TPR-like_helical_dom_sf"/>
</dbReference>
<accession>A0A0W7X790</accession>
<name>A0A0W7X790_9ACTN</name>
<keyword evidence="4" id="KW-1185">Reference proteome</keyword>
<dbReference type="InterPro" id="IPR001387">
    <property type="entry name" value="Cro/C1-type_HTH"/>
</dbReference>
<dbReference type="EMBL" id="LOCL01000029">
    <property type="protein sequence ID" value="KUF18814.1"/>
    <property type="molecule type" value="Genomic_DNA"/>
</dbReference>
<dbReference type="GO" id="GO:0003677">
    <property type="term" value="F:DNA binding"/>
    <property type="evidence" value="ECO:0007669"/>
    <property type="project" value="InterPro"/>
</dbReference>
<dbReference type="Proteomes" id="UP000054804">
    <property type="component" value="Unassembled WGS sequence"/>
</dbReference>
<dbReference type="AlphaFoldDB" id="A0A0W7X790"/>
<evidence type="ECO:0000259" key="2">
    <source>
        <dbReference type="PROSITE" id="PS50943"/>
    </source>
</evidence>
<evidence type="ECO:0000313" key="3">
    <source>
        <dbReference type="EMBL" id="KUF18814.1"/>
    </source>
</evidence>
<dbReference type="InterPro" id="IPR010982">
    <property type="entry name" value="Lambda_DNA-bd_dom_sf"/>
</dbReference>
<dbReference type="PROSITE" id="PS50943">
    <property type="entry name" value="HTH_CROC1"/>
    <property type="match status" value="1"/>
</dbReference>
<dbReference type="SMART" id="SM00530">
    <property type="entry name" value="HTH_XRE"/>
    <property type="match status" value="1"/>
</dbReference>
<evidence type="ECO:0000313" key="4">
    <source>
        <dbReference type="Proteomes" id="UP000054804"/>
    </source>
</evidence>
<dbReference type="Pfam" id="PF01381">
    <property type="entry name" value="HTH_3"/>
    <property type="match status" value="1"/>
</dbReference>
<reference evidence="3 4" key="1">
    <citation type="submission" date="2015-12" db="EMBL/GenBank/DDBJ databases">
        <title>Draft genome sequence of Streptomyces silvensis ATCC 53525, a producer of novel hormone antagonists.</title>
        <authorList>
            <person name="Johnston C.W."/>
            <person name="Li Y."/>
            <person name="Magarvey N.A."/>
        </authorList>
    </citation>
    <scope>NUCLEOTIDE SEQUENCE [LARGE SCALE GENOMIC DNA]</scope>
    <source>
        <strain evidence="3 4">ATCC 53525</strain>
    </source>
</reference>
<proteinExistence type="predicted"/>
<comment type="caution">
    <text evidence="3">The sequence shown here is derived from an EMBL/GenBank/DDBJ whole genome shotgun (WGS) entry which is preliminary data.</text>
</comment>
<dbReference type="OrthoDB" id="3210663at2"/>
<evidence type="ECO:0000256" key="1">
    <source>
        <dbReference type="SAM" id="MobiDB-lite"/>
    </source>
</evidence>
<feature type="region of interest" description="Disordered" evidence="1">
    <location>
        <begin position="1"/>
        <end position="22"/>
    </location>
</feature>
<sequence length="390" mass="42824">MSNAGERLKTIRKRRQMTQRGLSDASGVSLTVIRDLEQGNQVGARLETWRRLAVTLRVSTTSLAGSGNEEGPVPGAKERFTELCAALSAPPVKADAWDEPPTVRGVEAALADVMPHRRKDDYEKLAIMLPPIVREADGLEGLDGRRVRAHVLHLTGWLLTQSRLFEAAEDALNRSLKESPDLTHAAASVSSLCWLHMRTGNLDAARNLAIKWADDTEPRITKATPEELCAWGGMLVRVSTSAVRDGDGTQAKDAMRFASSAATALGREVSPHADLLRTFGPTTVLLKCAENASVLDQPDTVLRLAPTVPKAGVRPTTNNWHRHLLDVSYAHAKKGQHAEAIDKMLKIRKISAQWLPHQRFARDVLAEVVKGRRTLTDDMRDLADLVRLPL</sequence>
<organism evidence="3 4">
    <name type="scientific">Streptomyces silvensis</name>
    <dbReference type="NCBI Taxonomy" id="1765722"/>
    <lineage>
        <taxon>Bacteria</taxon>
        <taxon>Bacillati</taxon>
        <taxon>Actinomycetota</taxon>
        <taxon>Actinomycetes</taxon>
        <taxon>Kitasatosporales</taxon>
        <taxon>Streptomycetaceae</taxon>
        <taxon>Streptomyces</taxon>
    </lineage>
</organism>
<dbReference type="STRING" id="1765722.AT728_07195"/>
<protein>
    <recommendedName>
        <fullName evidence="2">HTH cro/C1-type domain-containing protein</fullName>
    </recommendedName>
</protein>